<dbReference type="OrthoDB" id="10256829at2759"/>
<dbReference type="PROSITE" id="PS50234">
    <property type="entry name" value="VWFA"/>
    <property type="match status" value="1"/>
</dbReference>
<evidence type="ECO:0000313" key="2">
    <source>
        <dbReference type="EMBL" id="CAG5116172.1"/>
    </source>
</evidence>
<feature type="domain" description="VWFA" evidence="1">
    <location>
        <begin position="1"/>
        <end position="138"/>
    </location>
</feature>
<keyword evidence="3" id="KW-1185">Reference proteome</keyword>
<feature type="non-terminal residue" evidence="2">
    <location>
        <position position="1"/>
    </location>
</feature>
<dbReference type="SMART" id="SM00327">
    <property type="entry name" value="VWA"/>
    <property type="match status" value="1"/>
</dbReference>
<dbReference type="EMBL" id="CAJHNH020000220">
    <property type="protein sequence ID" value="CAG5116172.1"/>
    <property type="molecule type" value="Genomic_DNA"/>
</dbReference>
<comment type="caution">
    <text evidence="2">The sequence shown here is derived from an EMBL/GenBank/DDBJ whole genome shotgun (WGS) entry which is preliminary data.</text>
</comment>
<feature type="non-terminal residue" evidence="2">
    <location>
        <position position="144"/>
    </location>
</feature>
<reference evidence="2" key="1">
    <citation type="submission" date="2021-04" db="EMBL/GenBank/DDBJ databases">
        <authorList>
            <consortium name="Molecular Ecology Group"/>
        </authorList>
    </citation>
    <scope>NUCLEOTIDE SEQUENCE</scope>
</reference>
<dbReference type="AlphaFoldDB" id="A0A8S3YLC4"/>
<accession>A0A8S3YLC4</accession>
<dbReference type="Pfam" id="PF00092">
    <property type="entry name" value="VWA"/>
    <property type="match status" value="1"/>
</dbReference>
<protein>
    <recommendedName>
        <fullName evidence="1">VWFA domain-containing protein</fullName>
    </recommendedName>
</protein>
<dbReference type="Proteomes" id="UP000678393">
    <property type="component" value="Unassembled WGS sequence"/>
</dbReference>
<evidence type="ECO:0000259" key="1">
    <source>
        <dbReference type="PROSITE" id="PS50234"/>
    </source>
</evidence>
<gene>
    <name evidence="2" type="ORF">CUNI_LOCUS1730</name>
</gene>
<dbReference type="InterPro" id="IPR036465">
    <property type="entry name" value="vWFA_dom_sf"/>
</dbReference>
<dbReference type="SUPFAM" id="SSF53300">
    <property type="entry name" value="vWA-like"/>
    <property type="match status" value="1"/>
</dbReference>
<dbReference type="InterPro" id="IPR050525">
    <property type="entry name" value="ECM_Assembly_Org"/>
</dbReference>
<organism evidence="2 3">
    <name type="scientific">Candidula unifasciata</name>
    <dbReference type="NCBI Taxonomy" id="100452"/>
    <lineage>
        <taxon>Eukaryota</taxon>
        <taxon>Metazoa</taxon>
        <taxon>Spiralia</taxon>
        <taxon>Lophotrochozoa</taxon>
        <taxon>Mollusca</taxon>
        <taxon>Gastropoda</taxon>
        <taxon>Heterobranchia</taxon>
        <taxon>Euthyneura</taxon>
        <taxon>Panpulmonata</taxon>
        <taxon>Eupulmonata</taxon>
        <taxon>Stylommatophora</taxon>
        <taxon>Helicina</taxon>
        <taxon>Helicoidea</taxon>
        <taxon>Geomitridae</taxon>
        <taxon>Candidula</taxon>
    </lineage>
</organism>
<sequence length="144" mass="16147">VALVTFNDDVQLQFYLNEYSDKERLLRAIRLVGKTNGMSTATDQALRFLRTRAFHSRHGARPGVPRIAVVITDGQSDHTLRTLIEATKVKRNNIIIFTIGVGKLVNTLELERMASSPASEYAFAVDSFSFLDSIKEKLAVRTCM</sequence>
<dbReference type="InterPro" id="IPR002035">
    <property type="entry name" value="VWF_A"/>
</dbReference>
<dbReference type="PANTHER" id="PTHR24020:SF20">
    <property type="entry name" value="PH DOMAIN-CONTAINING PROTEIN"/>
    <property type="match status" value="1"/>
</dbReference>
<evidence type="ECO:0000313" key="3">
    <source>
        <dbReference type="Proteomes" id="UP000678393"/>
    </source>
</evidence>
<dbReference type="PANTHER" id="PTHR24020">
    <property type="entry name" value="COLLAGEN ALPHA"/>
    <property type="match status" value="1"/>
</dbReference>
<dbReference type="Gene3D" id="3.40.50.410">
    <property type="entry name" value="von Willebrand factor, type A domain"/>
    <property type="match status" value="1"/>
</dbReference>
<name>A0A8S3YLC4_9EUPU</name>
<proteinExistence type="predicted"/>